<feature type="region of interest" description="Disordered" evidence="1">
    <location>
        <begin position="375"/>
        <end position="586"/>
    </location>
</feature>
<gene>
    <name evidence="2" type="ORF">THAOC_13287</name>
</gene>
<feature type="region of interest" description="Disordered" evidence="1">
    <location>
        <begin position="1"/>
        <end position="79"/>
    </location>
</feature>
<sequence>MPALCDDDRKVSSGSAPAKATPGKVASPASSKATTKTKPKTDTESHSSHLSSTKETIIDQKRYEDPGVALDLSDDSDSDYDLEPIMGGNLNPADTIGPCTTIDEQKCRPSVEIDPSIEVVSTIYGTKQTPIKDGTITDIGPSGVHIISPPPPYHPPGTEEASKSAQQKSLLFKYRSPQRSSQSPNSKLSSKDNSPSSVSARSPESRISGMNVIGNASLASSPQSRISSSTSRSHASGERSVTTLSSGEGSLVVDGADSEVRNANKCPSRRSIGCGTDKFRGTIAGISSIESTIDADGNATVFSSSTGTSAYNAHSIASPRPGASMAPQSLFPSGNVAWSPNSATRVQSCQSTVTVDSVTASTAGLSRFISLSPKSVGKKASLGGGGREGTHSPHTTSSNSTSSGSDKQKPLRFVEYGVQTDEERESPFDEPPVAAKLDFGGSREDRETVRGSTRGALIKPRISRNHMRPPIQVRHGNKPPQSPRKQDRSGARAPSTPPPGFYQTSGATTPSSPPEIVCGPGELVSGVDSRARPSVVRHPKTMILIPPSTKGANHGSENVVSLSPSRTSRRGGGWKNNISVVSPDKL</sequence>
<protein>
    <submittedName>
        <fullName evidence="2">Uncharacterized protein</fullName>
    </submittedName>
</protein>
<organism evidence="2 3">
    <name type="scientific">Thalassiosira oceanica</name>
    <name type="common">Marine diatom</name>
    <dbReference type="NCBI Taxonomy" id="159749"/>
    <lineage>
        <taxon>Eukaryota</taxon>
        <taxon>Sar</taxon>
        <taxon>Stramenopiles</taxon>
        <taxon>Ochrophyta</taxon>
        <taxon>Bacillariophyta</taxon>
        <taxon>Coscinodiscophyceae</taxon>
        <taxon>Thalassiosirophycidae</taxon>
        <taxon>Thalassiosirales</taxon>
        <taxon>Thalassiosiraceae</taxon>
        <taxon>Thalassiosira</taxon>
    </lineage>
</organism>
<dbReference type="Proteomes" id="UP000266841">
    <property type="component" value="Unassembled WGS sequence"/>
</dbReference>
<feature type="compositionally biased region" description="Low complexity" evidence="1">
    <location>
        <begin position="216"/>
        <end position="240"/>
    </location>
</feature>
<dbReference type="eggNOG" id="ENOG502QYVK">
    <property type="taxonomic scope" value="Eukaryota"/>
</dbReference>
<keyword evidence="3" id="KW-1185">Reference proteome</keyword>
<feature type="compositionally biased region" description="Low complexity" evidence="1">
    <location>
        <begin position="26"/>
        <end position="36"/>
    </location>
</feature>
<comment type="caution">
    <text evidence="2">The sequence shown here is derived from an EMBL/GenBank/DDBJ whole genome shotgun (WGS) entry which is preliminary data.</text>
</comment>
<feature type="compositionally biased region" description="Polar residues" evidence="1">
    <location>
        <begin position="555"/>
        <end position="566"/>
    </location>
</feature>
<accession>K0SXS0</accession>
<feature type="compositionally biased region" description="Low complexity" evidence="1">
    <location>
        <begin position="175"/>
        <end position="208"/>
    </location>
</feature>
<name>K0SXS0_THAOC</name>
<evidence type="ECO:0000256" key="1">
    <source>
        <dbReference type="SAM" id="MobiDB-lite"/>
    </source>
</evidence>
<evidence type="ECO:0000313" key="2">
    <source>
        <dbReference type="EMBL" id="EJK65816.1"/>
    </source>
</evidence>
<reference evidence="2 3" key="1">
    <citation type="journal article" date="2012" name="Genome Biol.">
        <title>Genome and low-iron response of an oceanic diatom adapted to chronic iron limitation.</title>
        <authorList>
            <person name="Lommer M."/>
            <person name="Specht M."/>
            <person name="Roy A.S."/>
            <person name="Kraemer L."/>
            <person name="Andreson R."/>
            <person name="Gutowska M.A."/>
            <person name="Wolf J."/>
            <person name="Bergner S.V."/>
            <person name="Schilhabel M.B."/>
            <person name="Klostermeier U.C."/>
            <person name="Beiko R.G."/>
            <person name="Rosenstiel P."/>
            <person name="Hippler M."/>
            <person name="Laroche J."/>
        </authorList>
    </citation>
    <scope>NUCLEOTIDE SEQUENCE [LARGE SCALE GENOMIC DNA]</scope>
    <source>
        <strain evidence="2 3">CCMP1005</strain>
    </source>
</reference>
<feature type="region of interest" description="Disordered" evidence="1">
    <location>
        <begin position="129"/>
        <end position="271"/>
    </location>
</feature>
<proteinExistence type="predicted"/>
<feature type="compositionally biased region" description="Low complexity" evidence="1">
    <location>
        <begin position="392"/>
        <end position="405"/>
    </location>
</feature>
<evidence type="ECO:0000313" key="3">
    <source>
        <dbReference type="Proteomes" id="UP000266841"/>
    </source>
</evidence>
<feature type="compositionally biased region" description="Basic and acidic residues" evidence="1">
    <location>
        <begin position="1"/>
        <end position="11"/>
    </location>
</feature>
<feature type="compositionally biased region" description="Basic and acidic residues" evidence="1">
    <location>
        <begin position="56"/>
        <end position="65"/>
    </location>
</feature>
<dbReference type="AlphaFoldDB" id="K0SXS0"/>
<dbReference type="EMBL" id="AGNL01015441">
    <property type="protein sequence ID" value="EJK65816.1"/>
    <property type="molecule type" value="Genomic_DNA"/>
</dbReference>